<dbReference type="AlphaFoldDB" id="A0A0A2KWC4"/>
<feature type="domain" description="Myb-like DNA-binding" evidence="2">
    <location>
        <begin position="20"/>
        <end position="65"/>
    </location>
</feature>
<name>A0A0A2KWC4_PENIT</name>
<dbReference type="Pfam" id="PF22980">
    <property type="entry name" value="Myb_DNA-bind_8"/>
    <property type="match status" value="1"/>
</dbReference>
<comment type="caution">
    <text evidence="3">The sequence shown here is derived from an EMBL/GenBank/DDBJ whole genome shotgun (WGS) entry which is preliminary data.</text>
</comment>
<dbReference type="EMBL" id="JQGA01000899">
    <property type="protein sequence ID" value="KGO72114.1"/>
    <property type="molecule type" value="Genomic_DNA"/>
</dbReference>
<feature type="region of interest" description="Disordered" evidence="1">
    <location>
        <begin position="89"/>
        <end position="112"/>
    </location>
</feature>
<organism evidence="3 4">
    <name type="scientific">Penicillium italicum</name>
    <name type="common">Blue mold</name>
    <dbReference type="NCBI Taxonomy" id="40296"/>
    <lineage>
        <taxon>Eukaryota</taxon>
        <taxon>Fungi</taxon>
        <taxon>Dikarya</taxon>
        <taxon>Ascomycota</taxon>
        <taxon>Pezizomycotina</taxon>
        <taxon>Eurotiomycetes</taxon>
        <taxon>Eurotiomycetidae</taxon>
        <taxon>Eurotiales</taxon>
        <taxon>Aspergillaceae</taxon>
        <taxon>Penicillium</taxon>
    </lineage>
</organism>
<dbReference type="OMA" id="PIDTTME"/>
<evidence type="ECO:0000256" key="1">
    <source>
        <dbReference type="SAM" id="MobiDB-lite"/>
    </source>
</evidence>
<reference evidence="3 4" key="1">
    <citation type="journal article" date="2015" name="Mol. Plant Microbe Interact.">
        <title>Genome, transcriptome, and functional analyses of Penicillium expansum provide new insights into secondary metabolism and pathogenicity.</title>
        <authorList>
            <person name="Ballester A.R."/>
            <person name="Marcet-Houben M."/>
            <person name="Levin E."/>
            <person name="Sela N."/>
            <person name="Selma-Lazaro C."/>
            <person name="Carmona L."/>
            <person name="Wisniewski M."/>
            <person name="Droby S."/>
            <person name="Gonzalez-Candelas L."/>
            <person name="Gabaldon T."/>
        </authorList>
    </citation>
    <scope>NUCLEOTIDE SEQUENCE [LARGE SCALE GENOMIC DNA]</scope>
    <source>
        <strain evidence="3 4">PHI-1</strain>
    </source>
</reference>
<protein>
    <recommendedName>
        <fullName evidence="2">Myb-like DNA-binding domain-containing protein</fullName>
    </recommendedName>
</protein>
<dbReference type="OrthoDB" id="3944408at2759"/>
<evidence type="ECO:0000313" key="4">
    <source>
        <dbReference type="Proteomes" id="UP000030104"/>
    </source>
</evidence>
<evidence type="ECO:0000259" key="2">
    <source>
        <dbReference type="Pfam" id="PF22980"/>
    </source>
</evidence>
<feature type="compositionally biased region" description="Basic and acidic residues" evidence="1">
    <location>
        <begin position="95"/>
        <end position="112"/>
    </location>
</feature>
<proteinExistence type="predicted"/>
<dbReference type="Proteomes" id="UP000030104">
    <property type="component" value="Unassembled WGS sequence"/>
</dbReference>
<accession>A0A0A2KWC4</accession>
<dbReference type="PhylomeDB" id="A0A0A2KWC4"/>
<evidence type="ECO:0000313" key="3">
    <source>
        <dbReference type="EMBL" id="KGO72114.1"/>
    </source>
</evidence>
<dbReference type="InterPro" id="IPR054505">
    <property type="entry name" value="Myb_DNA-bind_8"/>
</dbReference>
<gene>
    <name evidence="3" type="ORF">PITC_075520</name>
</gene>
<dbReference type="HOGENOM" id="CLU_2146726_0_0_1"/>
<sequence>MTKSPPATRKRQATKHNLRDEEVMLLWKLAKPNYKEAKLADLAKELNLSVGAARMRWARLKAKLEAFERKVNETAAADAAVGPIDTTMENVEVTKGAEDSKPEGVNGDKDTK</sequence>
<keyword evidence="4" id="KW-1185">Reference proteome</keyword>